<reference evidence="2" key="1">
    <citation type="submission" date="2010-05" db="EMBL/GenBank/DDBJ databases">
        <authorList>
            <person name="Muzny D."/>
            <person name="Qin X."/>
            <person name="Buhay C."/>
            <person name="Dugan-Rocha S."/>
            <person name="Ding Y."/>
            <person name="Chen G."/>
            <person name="Hawes A."/>
            <person name="Holder M."/>
            <person name="Jhangiani S."/>
            <person name="Johnson A."/>
            <person name="Khan Z."/>
            <person name="Li Z."/>
            <person name="Liu W."/>
            <person name="Liu X."/>
            <person name="Perez L."/>
            <person name="Shen H."/>
            <person name="Wang Q."/>
            <person name="Watt J."/>
            <person name="Xi L."/>
            <person name="Xin Y."/>
            <person name="Zhou J."/>
            <person name="Deng J."/>
            <person name="Jiang H."/>
            <person name="Liu Y."/>
            <person name="Qu J."/>
            <person name="Song X.-Z."/>
            <person name="Zhang L."/>
            <person name="Villasana D."/>
            <person name="Johnson A."/>
            <person name="Liu J."/>
            <person name="Liyanage D."/>
            <person name="Lorensuhewa L."/>
            <person name="Robinson T."/>
            <person name="Song A."/>
            <person name="Song B.-B."/>
            <person name="Dinh H."/>
            <person name="Thornton R."/>
            <person name="Coyle M."/>
            <person name="Francisco L."/>
            <person name="Jackson L."/>
            <person name="Javaid M."/>
            <person name="Korchina V."/>
            <person name="Kovar C."/>
            <person name="Mata R."/>
            <person name="Mathew T."/>
            <person name="Ngo R."/>
            <person name="Nguyen L."/>
            <person name="Nguyen N."/>
            <person name="Okwuonu G."/>
            <person name="Ongeri F."/>
            <person name="Pham C."/>
            <person name="Simmons D."/>
            <person name="Wilczek-Boney K."/>
            <person name="Hale W."/>
            <person name="Jakkamsetti A."/>
            <person name="Pham P."/>
            <person name="Ruth R."/>
            <person name="San Lucas F."/>
            <person name="Warren J."/>
            <person name="Zhang J."/>
            <person name="Zhao Z."/>
            <person name="Zhou C."/>
            <person name="Zhu D."/>
            <person name="Lee S."/>
            <person name="Bess C."/>
            <person name="Blankenburg K."/>
            <person name="Forbes L."/>
            <person name="Fu Q."/>
            <person name="Gubbala S."/>
            <person name="Hirani K."/>
            <person name="Jayaseelan J.C."/>
            <person name="Lara F."/>
            <person name="Munidasa M."/>
            <person name="Palculict T."/>
            <person name="Patil S."/>
            <person name="Pu L.-L."/>
            <person name="Saada N."/>
            <person name="Tang L."/>
            <person name="Weissenberger G."/>
            <person name="Zhu Y."/>
            <person name="Hemphill L."/>
            <person name="Shang Y."/>
            <person name="Youmans B."/>
            <person name="Ayvaz T."/>
            <person name="Ross M."/>
            <person name="Santibanez J."/>
            <person name="Aqrawi P."/>
            <person name="Gross S."/>
            <person name="Joshi V."/>
            <person name="Fowler G."/>
            <person name="Nazareth L."/>
            <person name="Reid J."/>
            <person name="Worley K."/>
            <person name="Petrosino J."/>
            <person name="Highlander S."/>
            <person name="Gibbs R."/>
        </authorList>
    </citation>
    <scope>NUCLEOTIDE SEQUENCE [LARGE SCALE GENOMIC DNA]</scope>
    <source>
        <strain evidence="2">ATCC 53516</strain>
    </source>
</reference>
<feature type="transmembrane region" description="Helical" evidence="1">
    <location>
        <begin position="52"/>
        <end position="70"/>
    </location>
</feature>
<feature type="transmembrane region" description="Helical" evidence="1">
    <location>
        <begin position="14"/>
        <end position="32"/>
    </location>
</feature>
<accession>D6S975</accession>
<keyword evidence="1" id="KW-1133">Transmembrane helix</keyword>
<comment type="caution">
    <text evidence="2">The sequence shown here is derived from an EMBL/GenBank/DDBJ whole genome shotgun (WGS) entry which is preliminary data.</text>
</comment>
<feature type="transmembrane region" description="Helical" evidence="1">
    <location>
        <begin position="166"/>
        <end position="186"/>
    </location>
</feature>
<feature type="transmembrane region" description="Helical" evidence="1">
    <location>
        <begin position="101"/>
        <end position="120"/>
    </location>
</feature>
<dbReference type="AlphaFoldDB" id="D6S975"/>
<dbReference type="STRING" id="525282.HMPREF0391_11011"/>
<protein>
    <submittedName>
        <fullName evidence="2">Transporter gate domain protein</fullName>
    </submittedName>
</protein>
<dbReference type="eggNOG" id="COG3314">
    <property type="taxonomic scope" value="Bacteria"/>
</dbReference>
<dbReference type="EMBL" id="ACHM02000002">
    <property type="protein sequence ID" value="EFH93353.1"/>
    <property type="molecule type" value="Genomic_DNA"/>
</dbReference>
<dbReference type="HOGENOM" id="CLU_717532_0_0_9"/>
<keyword evidence="1" id="KW-0472">Membrane</keyword>
<dbReference type="Proteomes" id="UP000004063">
    <property type="component" value="Chromosome"/>
</dbReference>
<proteinExistence type="predicted"/>
<feature type="transmembrane region" description="Helical" evidence="1">
    <location>
        <begin position="299"/>
        <end position="317"/>
    </location>
</feature>
<feature type="transmembrane region" description="Helical" evidence="1">
    <location>
        <begin position="364"/>
        <end position="385"/>
    </location>
</feature>
<evidence type="ECO:0000313" key="2">
    <source>
        <dbReference type="EMBL" id="EFH93353.1"/>
    </source>
</evidence>
<sequence length="386" mass="41192">MENFMEKTKKQSEISLESFVTIAVVFGLFGYIAKVMGLGNMFNTLMKTAHDLLLNTVFFIMAIAVLTGALSKLLSEFGVIALINKIISPIMKPLYNLPGASALGILTTFLSDNPAIIGLAKDKGFAKYFKNYQLPTLCNLGTSFGMGFIVWTFMSSLGNGTEFFKAASLGVLGAVVGSVVSVRIMMHFTKKFYADTDEQVEFEEEQTIKEKEDLTLMERILNSMLEGGKSGVQAGMDIIPGVVVICTLVMILTSTGTVKNGTVVYTGAAYEGVGLIPKLGALLNPILKPLFGFTSSECIAFPLTALGSVGAALGLVPKLLEKNLITGNDIAVFTALGMCWSGYLSTHVGMMDTLNARKLAPKAILSHTIGGVAAGISAHFLYLLLG</sequence>
<feature type="transmembrane region" description="Helical" evidence="1">
    <location>
        <begin position="234"/>
        <end position="253"/>
    </location>
</feature>
<evidence type="ECO:0000256" key="1">
    <source>
        <dbReference type="SAM" id="Phobius"/>
    </source>
</evidence>
<gene>
    <name evidence="2" type="ORF">HMPREF0391_11011</name>
</gene>
<feature type="transmembrane region" description="Helical" evidence="1">
    <location>
        <begin position="132"/>
        <end position="154"/>
    </location>
</feature>
<name>D6S975_FINMA</name>
<keyword evidence="1" id="KW-0812">Transmembrane</keyword>
<feature type="transmembrane region" description="Helical" evidence="1">
    <location>
        <begin position="324"/>
        <end position="344"/>
    </location>
</feature>
<organism evidence="2">
    <name type="scientific">Finegoldia magna ATCC 53516</name>
    <dbReference type="NCBI Taxonomy" id="525282"/>
    <lineage>
        <taxon>Bacteria</taxon>
        <taxon>Bacillati</taxon>
        <taxon>Bacillota</taxon>
        <taxon>Tissierellia</taxon>
        <taxon>Tissierellales</taxon>
        <taxon>Peptoniphilaceae</taxon>
        <taxon>Finegoldia</taxon>
    </lineage>
</organism>